<feature type="domain" description="Glycosyl hydrolase family 98 putative carbohydrate-binding module" evidence="9">
    <location>
        <begin position="518"/>
        <end position="673"/>
    </location>
</feature>
<dbReference type="InterPro" id="IPR013780">
    <property type="entry name" value="Glyco_hydro_b"/>
</dbReference>
<dbReference type="OrthoDB" id="9807519at2"/>
<dbReference type="Pfam" id="PF17801">
    <property type="entry name" value="Melibiase_C"/>
    <property type="match status" value="1"/>
</dbReference>
<keyword evidence="7" id="KW-0812">Transmembrane</keyword>
<keyword evidence="7" id="KW-0472">Membrane</keyword>
<proteinExistence type="inferred from homology"/>
<dbReference type="InterPro" id="IPR008979">
    <property type="entry name" value="Galactose-bd-like_sf"/>
</dbReference>
<dbReference type="AlphaFoldDB" id="A0A2V3DNM4"/>
<name>A0A2V3DNM4_9MICC</name>
<dbReference type="Gene3D" id="2.60.40.10">
    <property type="entry name" value="Immunoglobulins"/>
    <property type="match status" value="1"/>
</dbReference>
<feature type="chain" id="PRO_5043478590" description="Alpha-galactosidase" evidence="8">
    <location>
        <begin position="41"/>
        <end position="854"/>
    </location>
</feature>
<feature type="signal peptide" evidence="8">
    <location>
        <begin position="1"/>
        <end position="40"/>
    </location>
</feature>
<sequence>MRKSKFKPKAPFGWKSATAALMGLALVGGLAAGGVQPAQALDNGLALTPPMGWNSWNQVRCYGLNETMVKATADAMAANGMAAAGYEYVVVDDCWQGGRGTDGVLFSHPDRFPSGMKALGDYIHSKGLKFGIYGVPGTETCANFWDSYPIYGLGSLNHEQQDADTFATWGVDYLKYDWCRADETDQLKRPAAFGKMRDALKATGRNIAYGISEYGVTEPWTWGADVANLWRTTHDIAPNWGSITGIINSQAELSPYARPGAWNDPDMLQVGNGSLTADENRSHFGMWAMLAAPLFAGTDLTKLPAETVKTITNREVIGVNQDPLGKQAVRVSNANGLQVWAKPLSGGDIGVALFNTTGATATVGSTVTQVNGQGSYSVRSLWDGVDVANTSSSFSATVPSHGTAILRLTPGEKPGLPTTPSVSGQLALAAGESGTLEVSVRNGGTAPLTGASLQFGTATGLTLPTAAVPVATVAPGSTAKVSVPVTAAATAGGSIAVPVTLTSGTSSYAFQLGVEVRLPDTAYVSDLAWISSSNGWGPLERDKAVGDKAANDGPALKLAGITYPKGLGANSPASVKVNVGAQCTTFQAVIGIDDDVKARAATDKVVPRSTFEVYADGKLVSNTTIAMDTNSPTTISVDVSGAQIIKLRNALVGTANTASWHAWADWADAKLICGVVPVEPTAPATDPATTAPATTQATSDPATAPSTTPSTSGPAAGSTTTAAAGVIVAKDAYRGTAITFKGTGFLPGEVVSGTVFSEPTDIGSVTADAHGNVSIGWIVPENFATGEHKIVLTGADSERTLVGIFNVLTTEQTGTGDLASTGTNTNALWAAASIMALLGAGIVIGNRRRAGLHS</sequence>
<comment type="caution">
    <text evidence="10">The sequence shown here is derived from an EMBL/GenBank/DDBJ whole genome shotgun (WGS) entry which is preliminary data.</text>
</comment>
<dbReference type="SUPFAM" id="SSF49785">
    <property type="entry name" value="Galactose-binding domain-like"/>
    <property type="match status" value="1"/>
</dbReference>
<comment type="catalytic activity">
    <reaction evidence="5">
        <text>Hydrolysis of terminal, non-reducing alpha-D-galactose residues in alpha-D-galactosides, including galactose oligosaccharides, galactomannans and galactolipids.</text>
        <dbReference type="EC" id="3.2.1.22"/>
    </reaction>
</comment>
<dbReference type="InterPro" id="IPR017853">
    <property type="entry name" value="GH"/>
</dbReference>
<dbReference type="RefSeq" id="WP_110107323.1">
    <property type="nucleotide sequence ID" value="NZ_JACBZZ010000001.1"/>
</dbReference>
<dbReference type="EMBL" id="QHLZ01000013">
    <property type="protein sequence ID" value="PXA64261.1"/>
    <property type="molecule type" value="Genomic_DNA"/>
</dbReference>
<comment type="similarity">
    <text evidence="1 5">Belongs to the glycosyl hydrolase 27 family.</text>
</comment>
<dbReference type="CDD" id="cd14792">
    <property type="entry name" value="GH27"/>
    <property type="match status" value="1"/>
</dbReference>
<keyword evidence="11" id="KW-1185">Reference proteome</keyword>
<dbReference type="GO" id="GO:0004557">
    <property type="term" value="F:alpha-galactosidase activity"/>
    <property type="evidence" value="ECO:0007669"/>
    <property type="project" value="UniProtKB-EC"/>
</dbReference>
<dbReference type="InterPro" id="IPR041233">
    <property type="entry name" value="Melibiase_C"/>
</dbReference>
<dbReference type="Gene3D" id="2.60.120.1060">
    <property type="entry name" value="NPCBM/NEW2 domain"/>
    <property type="match status" value="1"/>
</dbReference>
<dbReference type="FunFam" id="3.20.20.70:FF:000197">
    <property type="entry name" value="Alpha-galactosidase"/>
    <property type="match status" value="1"/>
</dbReference>
<evidence type="ECO:0000256" key="1">
    <source>
        <dbReference type="ARBA" id="ARBA00009743"/>
    </source>
</evidence>
<keyword evidence="7" id="KW-1133">Transmembrane helix</keyword>
<dbReference type="GO" id="GO:0005975">
    <property type="term" value="P:carbohydrate metabolic process"/>
    <property type="evidence" value="ECO:0007669"/>
    <property type="project" value="InterPro"/>
</dbReference>
<feature type="transmembrane region" description="Helical" evidence="7">
    <location>
        <begin position="827"/>
        <end position="845"/>
    </location>
</feature>
<keyword evidence="5" id="KW-1015">Disulfide bond</keyword>
<dbReference type="InterPro" id="IPR013785">
    <property type="entry name" value="Aldolase_TIM"/>
</dbReference>
<evidence type="ECO:0000256" key="5">
    <source>
        <dbReference type="RuleBase" id="RU361168"/>
    </source>
</evidence>
<keyword evidence="3 5" id="KW-0378">Hydrolase</keyword>
<protein>
    <recommendedName>
        <fullName evidence="5">Alpha-galactosidase</fullName>
        <ecNumber evidence="5">3.2.1.22</ecNumber>
    </recommendedName>
    <alternativeName>
        <fullName evidence="5">Melibiase</fullName>
    </alternativeName>
</protein>
<dbReference type="SUPFAM" id="SSF51011">
    <property type="entry name" value="Glycosyl hydrolase domain"/>
    <property type="match status" value="1"/>
</dbReference>
<evidence type="ECO:0000256" key="7">
    <source>
        <dbReference type="SAM" id="Phobius"/>
    </source>
</evidence>
<dbReference type="PRINTS" id="PR00740">
    <property type="entry name" value="GLHYDRLASE27"/>
</dbReference>
<evidence type="ECO:0000256" key="3">
    <source>
        <dbReference type="ARBA" id="ARBA00022801"/>
    </source>
</evidence>
<evidence type="ECO:0000259" key="9">
    <source>
        <dbReference type="SMART" id="SM00776"/>
    </source>
</evidence>
<dbReference type="Gene3D" id="3.20.20.70">
    <property type="entry name" value="Aldolase class I"/>
    <property type="match status" value="1"/>
</dbReference>
<evidence type="ECO:0000313" key="11">
    <source>
        <dbReference type="Proteomes" id="UP000246303"/>
    </source>
</evidence>
<keyword evidence="2 8" id="KW-0732">Signal</keyword>
<dbReference type="Pfam" id="PF08305">
    <property type="entry name" value="NPCBM"/>
    <property type="match status" value="1"/>
</dbReference>
<dbReference type="InterPro" id="IPR002241">
    <property type="entry name" value="Glyco_hydro_27"/>
</dbReference>
<evidence type="ECO:0000256" key="2">
    <source>
        <dbReference type="ARBA" id="ARBA00022729"/>
    </source>
</evidence>
<dbReference type="Pfam" id="PF16499">
    <property type="entry name" value="Melibiase_2"/>
    <property type="match status" value="1"/>
</dbReference>
<dbReference type="EC" id="3.2.1.22" evidence="5"/>
<reference evidence="10 11" key="1">
    <citation type="submission" date="2018-05" db="EMBL/GenBank/DDBJ databases">
        <title>Genetic diversity of glacier-inhabiting Cryobacterium bacteria in China and description of Cryobacterium mengkeensis sp. nov. and Arthrobacter glacialis sp. nov.</title>
        <authorList>
            <person name="Liu Q."/>
            <person name="Xin Y.-H."/>
        </authorList>
    </citation>
    <scope>NUCLEOTIDE SEQUENCE [LARGE SCALE GENOMIC DNA]</scope>
    <source>
        <strain evidence="10 11">GP3</strain>
    </source>
</reference>
<dbReference type="InterPro" id="IPR013222">
    <property type="entry name" value="Glyco_hyd_98_carb-bd"/>
</dbReference>
<dbReference type="SUPFAM" id="SSF51445">
    <property type="entry name" value="(Trans)glycosidases"/>
    <property type="match status" value="1"/>
</dbReference>
<dbReference type="InterPro" id="IPR013783">
    <property type="entry name" value="Ig-like_fold"/>
</dbReference>
<gene>
    <name evidence="10" type="ORF">CVS29_15940</name>
</gene>
<evidence type="ECO:0000256" key="6">
    <source>
        <dbReference type="SAM" id="MobiDB-lite"/>
    </source>
</evidence>
<dbReference type="Proteomes" id="UP000246303">
    <property type="component" value="Unassembled WGS sequence"/>
</dbReference>
<feature type="region of interest" description="Disordered" evidence="6">
    <location>
        <begin position="683"/>
        <end position="718"/>
    </location>
</feature>
<dbReference type="SMART" id="SM00776">
    <property type="entry name" value="NPCBM"/>
    <property type="match status" value="1"/>
</dbReference>
<dbReference type="InterPro" id="IPR038637">
    <property type="entry name" value="NPCBM_sf"/>
</dbReference>
<organism evidence="10 11">
    <name type="scientific">Arthrobacter psychrochitiniphilus</name>
    <dbReference type="NCBI Taxonomy" id="291045"/>
    <lineage>
        <taxon>Bacteria</taxon>
        <taxon>Bacillati</taxon>
        <taxon>Actinomycetota</taxon>
        <taxon>Actinomycetes</taxon>
        <taxon>Micrococcales</taxon>
        <taxon>Micrococcaceae</taxon>
        <taxon>Arthrobacter</taxon>
    </lineage>
</organism>
<keyword evidence="4 5" id="KW-0326">Glycosidase</keyword>
<evidence type="ECO:0000313" key="10">
    <source>
        <dbReference type="EMBL" id="PXA64261.1"/>
    </source>
</evidence>
<evidence type="ECO:0000256" key="8">
    <source>
        <dbReference type="SAM" id="SignalP"/>
    </source>
</evidence>
<dbReference type="PANTHER" id="PTHR11452:SF75">
    <property type="entry name" value="ALPHA-GALACTOSIDASE MEL1"/>
    <property type="match status" value="1"/>
</dbReference>
<dbReference type="Gene3D" id="2.60.40.1180">
    <property type="entry name" value="Golgi alpha-mannosidase II"/>
    <property type="match status" value="1"/>
</dbReference>
<dbReference type="PANTHER" id="PTHR11452">
    <property type="entry name" value="ALPHA-GALACTOSIDASE/ALPHA-N-ACETYLGALACTOSAMINIDASE"/>
    <property type="match status" value="1"/>
</dbReference>
<evidence type="ECO:0000256" key="4">
    <source>
        <dbReference type="ARBA" id="ARBA00023295"/>
    </source>
</evidence>
<accession>A0A2V3DNM4</accession>